<keyword evidence="1" id="KW-1133">Transmembrane helix</keyword>
<comment type="caution">
    <text evidence="2">The sequence shown here is derived from an EMBL/GenBank/DDBJ whole genome shotgun (WGS) entry which is preliminary data.</text>
</comment>
<evidence type="ECO:0000313" key="3">
    <source>
        <dbReference type="Proteomes" id="UP001165289"/>
    </source>
</evidence>
<dbReference type="Proteomes" id="UP001165289">
    <property type="component" value="Unassembled WGS sequence"/>
</dbReference>
<sequence>MKRQQNNKNISKITTFEFLQPKKSVESTTIIRRMIDILIGREGILAMNTRSHLLIFYSVFAITATGWWYFLKQLDRYRIETMLEQGLYEYNHKGKVVATEEFKEAIADKVMVTRVRNLLVKKKVEQLEKDICQFKEEKELMREILDNQKRIEIKLQSLEDKLNSRN</sequence>
<evidence type="ECO:0000256" key="1">
    <source>
        <dbReference type="SAM" id="Phobius"/>
    </source>
</evidence>
<feature type="transmembrane region" description="Helical" evidence="1">
    <location>
        <begin position="53"/>
        <end position="71"/>
    </location>
</feature>
<organism evidence="2 3">
    <name type="scientific">Oopsacas minuta</name>
    <dbReference type="NCBI Taxonomy" id="111878"/>
    <lineage>
        <taxon>Eukaryota</taxon>
        <taxon>Metazoa</taxon>
        <taxon>Porifera</taxon>
        <taxon>Hexactinellida</taxon>
        <taxon>Hexasterophora</taxon>
        <taxon>Lyssacinosida</taxon>
        <taxon>Leucopsacidae</taxon>
        <taxon>Oopsacas</taxon>
    </lineage>
</organism>
<keyword evidence="3" id="KW-1185">Reference proteome</keyword>
<keyword evidence="1" id="KW-0812">Transmembrane</keyword>
<gene>
    <name evidence="2" type="ORF">LOD99_1231</name>
</gene>
<evidence type="ECO:0000313" key="2">
    <source>
        <dbReference type="EMBL" id="KAI6656435.1"/>
    </source>
</evidence>
<dbReference type="AlphaFoldDB" id="A0AAV7K6D7"/>
<proteinExistence type="predicted"/>
<accession>A0AAV7K6D7</accession>
<dbReference type="EMBL" id="JAKMXF010000144">
    <property type="protein sequence ID" value="KAI6656435.1"/>
    <property type="molecule type" value="Genomic_DNA"/>
</dbReference>
<name>A0AAV7K6D7_9METZ</name>
<protein>
    <submittedName>
        <fullName evidence="2">Uncharacterized protein</fullName>
    </submittedName>
</protein>
<reference evidence="2 3" key="1">
    <citation type="journal article" date="2023" name="BMC Biol.">
        <title>The compact genome of the sponge Oopsacas minuta (Hexactinellida) is lacking key metazoan core genes.</title>
        <authorList>
            <person name="Santini S."/>
            <person name="Schenkelaars Q."/>
            <person name="Jourda C."/>
            <person name="Duchesne M."/>
            <person name="Belahbib H."/>
            <person name="Rocher C."/>
            <person name="Selva M."/>
            <person name="Riesgo A."/>
            <person name="Vervoort M."/>
            <person name="Leys S.P."/>
            <person name="Kodjabachian L."/>
            <person name="Le Bivic A."/>
            <person name="Borchiellini C."/>
            <person name="Claverie J.M."/>
            <person name="Renard E."/>
        </authorList>
    </citation>
    <scope>NUCLEOTIDE SEQUENCE [LARGE SCALE GENOMIC DNA]</scope>
    <source>
        <strain evidence="2">SPO-2</strain>
    </source>
</reference>
<keyword evidence="1" id="KW-0472">Membrane</keyword>